<accession>A0ABQ3YTQ8</accession>
<dbReference type="PANTHER" id="PTHR12631">
    <property type="entry name" value="ALPHA-L-IDURONIDASE"/>
    <property type="match status" value="1"/>
</dbReference>
<dbReference type="Pfam" id="PF01229">
    <property type="entry name" value="Glyco_hydro_39"/>
    <property type="match status" value="1"/>
</dbReference>
<evidence type="ECO:0000256" key="1">
    <source>
        <dbReference type="ARBA" id="ARBA00008875"/>
    </source>
</evidence>
<proteinExistence type="inferred from homology"/>
<comment type="similarity">
    <text evidence="1">Belongs to the glycosyl hydrolase 39 family.</text>
</comment>
<keyword evidence="2" id="KW-0378">Hydrolase</keyword>
<feature type="domain" description="Glycosyl hydrolases family 39 N-terminal catalytic" evidence="4">
    <location>
        <begin position="70"/>
        <end position="205"/>
    </location>
</feature>
<dbReference type="SUPFAM" id="SSF51445">
    <property type="entry name" value="(Trans)glycosidases"/>
    <property type="match status" value="1"/>
</dbReference>
<dbReference type="InterPro" id="IPR017853">
    <property type="entry name" value="GH"/>
</dbReference>
<dbReference type="Proteomes" id="UP000637628">
    <property type="component" value="Unassembled WGS sequence"/>
</dbReference>
<evidence type="ECO:0000259" key="4">
    <source>
        <dbReference type="Pfam" id="PF01229"/>
    </source>
</evidence>
<dbReference type="PANTHER" id="PTHR12631:SF10">
    <property type="entry name" value="BETA-XYLOSIDASE-LIKE PROTEIN-RELATED"/>
    <property type="match status" value="1"/>
</dbReference>
<evidence type="ECO:0000313" key="6">
    <source>
        <dbReference type="Proteomes" id="UP000637628"/>
    </source>
</evidence>
<keyword evidence="3" id="KW-0326">Glycosidase</keyword>
<evidence type="ECO:0000313" key="5">
    <source>
        <dbReference type="EMBL" id="GIE00910.1"/>
    </source>
</evidence>
<gene>
    <name evidence="5" type="ORF">Adu01nite_22600</name>
</gene>
<evidence type="ECO:0000256" key="3">
    <source>
        <dbReference type="ARBA" id="ARBA00023295"/>
    </source>
</evidence>
<dbReference type="EMBL" id="BOML01000019">
    <property type="protein sequence ID" value="GIE00910.1"/>
    <property type="molecule type" value="Genomic_DNA"/>
</dbReference>
<name>A0ABQ3YTQ8_9ACTN</name>
<comment type="caution">
    <text evidence="5">The sequence shown here is derived from an EMBL/GenBank/DDBJ whole genome shotgun (WGS) entry which is preliminary data.</text>
</comment>
<dbReference type="Gene3D" id="3.20.20.80">
    <property type="entry name" value="Glycosidases"/>
    <property type="match status" value="1"/>
</dbReference>
<organism evidence="5 6">
    <name type="scientific">Paractinoplanes durhamensis</name>
    <dbReference type="NCBI Taxonomy" id="113563"/>
    <lineage>
        <taxon>Bacteria</taxon>
        <taxon>Bacillati</taxon>
        <taxon>Actinomycetota</taxon>
        <taxon>Actinomycetes</taxon>
        <taxon>Micromonosporales</taxon>
        <taxon>Micromonosporaceae</taxon>
        <taxon>Paractinoplanes</taxon>
    </lineage>
</organism>
<sequence length="389" mass="41884">MSFVVLGSVPASTAPRTGPPVLGVTHTQVTADGDSAADARARDYLTSAPLAGNQHIMGWGALNPEPSPGVFDWSTLDHRMDLLRRTTDDPVITLCCAPDWMKGGEPGQTDWDKIEVPPAEEHFDDFAELAAAVAARYPYVKNFLVWNELKGFFDTERNTWDIEAYTRLYNKVYAAVKKANPAARIGGPYLVMISWGADDSPLSGAWGAVEHRIVDAIDYWMAHKVGADFIVVDGSNATRDNQLPGGDAAATAKFGDITRQLRKRTGLPVWWAEVYPEVDDDGVPSAAPRRAAIGLLAVARMVEAGAAKVLLWQPQADTSFESVALWSDTRAADGGAPLPMAGPYAWLARAAAAHRPITTAWTGDTVRVDDGETGVSIDANTGAVTYYGR</sequence>
<reference evidence="5 6" key="1">
    <citation type="submission" date="2021-01" db="EMBL/GenBank/DDBJ databases">
        <title>Whole genome shotgun sequence of Actinoplanes durhamensis NBRC 14914.</title>
        <authorList>
            <person name="Komaki H."/>
            <person name="Tamura T."/>
        </authorList>
    </citation>
    <scope>NUCLEOTIDE SEQUENCE [LARGE SCALE GENOMIC DNA]</scope>
    <source>
        <strain evidence="5 6">NBRC 14914</strain>
    </source>
</reference>
<protein>
    <recommendedName>
        <fullName evidence="4">Glycosyl hydrolases family 39 N-terminal catalytic domain-containing protein</fullName>
    </recommendedName>
</protein>
<dbReference type="InterPro" id="IPR049166">
    <property type="entry name" value="GH39_cat"/>
</dbReference>
<evidence type="ECO:0000256" key="2">
    <source>
        <dbReference type="ARBA" id="ARBA00022801"/>
    </source>
</evidence>
<keyword evidence="6" id="KW-1185">Reference proteome</keyword>
<dbReference type="InterPro" id="IPR051923">
    <property type="entry name" value="Glycosyl_Hydrolase_39"/>
</dbReference>